<keyword evidence="6" id="KW-1185">Reference proteome</keyword>
<comment type="caution">
    <text evidence="5">The sequence shown here is derived from an EMBL/GenBank/DDBJ whole genome shotgun (WGS) entry which is preliminary data.</text>
</comment>
<sequence>MRITKKHIIALVIVIGIAFFISTYKLPYYIYKPGGADSLDPIVKVENGHESKGDMHLVTVRGGQATPVQYVWAKLLPNQEVMPLEDVRPEGVSEDEYFHAQLQMMESSQQAAKVVAYKAADKTITINYNGVYVVSVVDNMPADNKLQAGDHIKKVDGNNVEETNDLLDYMKTKNPGDTVTVTFKRDKETMTEDISLEKFSDEDTKAGIGIRLVTDRSVAVDPEVNFSSGEIGGPSAGLMFSLEMYDQLTEEDLTKGYEVAGTGEIDYQGNVHPIGGVDKKVIAADDKGCQIFFANSNDGAEDSNYHAAVKTAEEINTDMDIVPVDTFQDALEYLEDLDSA</sequence>
<keyword evidence="2" id="KW-1133">Transmembrane helix</keyword>
<dbReference type="InterPro" id="IPR014721">
    <property type="entry name" value="Ribsml_uS5_D2-typ_fold_subgr"/>
</dbReference>
<feature type="active site" evidence="1">
    <location>
        <position position="235"/>
    </location>
</feature>
<accession>A0ABW2UQS5</accession>
<dbReference type="Pfam" id="PF05362">
    <property type="entry name" value="Lon_C"/>
    <property type="match status" value="1"/>
</dbReference>
<dbReference type="Proteomes" id="UP001596620">
    <property type="component" value="Unassembled WGS sequence"/>
</dbReference>
<feature type="domain" description="PDZ" evidence="3">
    <location>
        <begin position="113"/>
        <end position="187"/>
    </location>
</feature>
<feature type="domain" description="Lon proteolytic" evidence="4">
    <location>
        <begin position="227"/>
        <end position="337"/>
    </location>
</feature>
<keyword evidence="2" id="KW-0812">Transmembrane</keyword>
<dbReference type="EMBL" id="JBHTGR010000001">
    <property type="protein sequence ID" value="MFC7745703.1"/>
    <property type="molecule type" value="Genomic_DNA"/>
</dbReference>
<dbReference type="GO" id="GO:0006508">
    <property type="term" value="P:proteolysis"/>
    <property type="evidence" value="ECO:0007669"/>
    <property type="project" value="UniProtKB-KW"/>
</dbReference>
<dbReference type="PANTHER" id="PTHR10046">
    <property type="entry name" value="ATP DEPENDENT LON PROTEASE FAMILY MEMBER"/>
    <property type="match status" value="1"/>
</dbReference>
<reference evidence="6" key="1">
    <citation type="journal article" date="2019" name="Int. J. Syst. Evol. Microbiol.">
        <title>The Global Catalogue of Microorganisms (GCM) 10K type strain sequencing project: providing services to taxonomists for standard genome sequencing and annotation.</title>
        <authorList>
            <consortium name="The Broad Institute Genomics Platform"/>
            <consortium name="The Broad Institute Genome Sequencing Center for Infectious Disease"/>
            <person name="Wu L."/>
            <person name="Ma J."/>
        </authorList>
    </citation>
    <scope>NUCLEOTIDE SEQUENCE [LARGE SCALE GENOMIC DNA]</scope>
    <source>
        <strain evidence="6">JCM 30234</strain>
    </source>
</reference>
<evidence type="ECO:0000259" key="4">
    <source>
        <dbReference type="PROSITE" id="PS51786"/>
    </source>
</evidence>
<name>A0ABW2UQS5_9BACI</name>
<dbReference type="SUPFAM" id="SSF50156">
    <property type="entry name" value="PDZ domain-like"/>
    <property type="match status" value="1"/>
</dbReference>
<dbReference type="PROSITE" id="PS50106">
    <property type="entry name" value="PDZ"/>
    <property type="match status" value="1"/>
</dbReference>
<dbReference type="EC" id="3.4.21.53" evidence="1"/>
<evidence type="ECO:0000256" key="1">
    <source>
        <dbReference type="PROSITE-ProRule" id="PRU01122"/>
    </source>
</evidence>
<dbReference type="InterPro" id="IPR001478">
    <property type="entry name" value="PDZ"/>
</dbReference>
<dbReference type="NCBIfam" id="NF041438">
    <property type="entry name" value="SepM_fam_S16"/>
    <property type="match status" value="1"/>
</dbReference>
<keyword evidence="1 5" id="KW-0378">Hydrolase</keyword>
<evidence type="ECO:0000313" key="6">
    <source>
        <dbReference type="Proteomes" id="UP001596620"/>
    </source>
</evidence>
<dbReference type="RefSeq" id="WP_382357182.1">
    <property type="nucleotide sequence ID" value="NZ_JBHTGR010000001.1"/>
</dbReference>
<feature type="active site" evidence="1">
    <location>
        <position position="280"/>
    </location>
</feature>
<keyword evidence="2" id="KW-0472">Membrane</keyword>
<proteinExistence type="inferred from homology"/>
<comment type="catalytic activity">
    <reaction evidence="1">
        <text>Hydrolysis of proteins in presence of ATP.</text>
        <dbReference type="EC" id="3.4.21.53"/>
    </reaction>
</comment>
<dbReference type="SMART" id="SM00228">
    <property type="entry name" value="PDZ"/>
    <property type="match status" value="1"/>
</dbReference>
<dbReference type="InterPro" id="IPR020568">
    <property type="entry name" value="Ribosomal_Su5_D2-typ_SF"/>
</dbReference>
<protein>
    <recommendedName>
        <fullName evidence="1">endopeptidase La</fullName>
        <ecNumber evidence="1">3.4.21.53</ecNumber>
    </recommendedName>
</protein>
<evidence type="ECO:0000313" key="5">
    <source>
        <dbReference type="EMBL" id="MFC7745703.1"/>
    </source>
</evidence>
<feature type="transmembrane region" description="Helical" evidence="2">
    <location>
        <begin position="7"/>
        <end position="24"/>
    </location>
</feature>
<dbReference type="Gene3D" id="3.30.230.10">
    <property type="match status" value="1"/>
</dbReference>
<comment type="similarity">
    <text evidence="1">Belongs to the peptidase S16 family.</text>
</comment>
<evidence type="ECO:0000259" key="3">
    <source>
        <dbReference type="PROSITE" id="PS50106"/>
    </source>
</evidence>
<evidence type="ECO:0000256" key="2">
    <source>
        <dbReference type="SAM" id="Phobius"/>
    </source>
</evidence>
<dbReference type="SUPFAM" id="SSF54211">
    <property type="entry name" value="Ribosomal protein S5 domain 2-like"/>
    <property type="match status" value="1"/>
</dbReference>
<dbReference type="Pfam" id="PF13180">
    <property type="entry name" value="PDZ_2"/>
    <property type="match status" value="1"/>
</dbReference>
<dbReference type="InterPro" id="IPR008269">
    <property type="entry name" value="Lon_proteolytic"/>
</dbReference>
<dbReference type="InterPro" id="IPR027065">
    <property type="entry name" value="Lon_Prtase"/>
</dbReference>
<organism evidence="5 6">
    <name type="scientific">Lentibacillus kimchii</name>
    <dbReference type="NCBI Taxonomy" id="1542911"/>
    <lineage>
        <taxon>Bacteria</taxon>
        <taxon>Bacillati</taxon>
        <taxon>Bacillota</taxon>
        <taxon>Bacilli</taxon>
        <taxon>Bacillales</taxon>
        <taxon>Bacillaceae</taxon>
        <taxon>Lentibacillus</taxon>
    </lineage>
</organism>
<dbReference type="InterPro" id="IPR036034">
    <property type="entry name" value="PDZ_sf"/>
</dbReference>
<keyword evidence="1" id="KW-0720">Serine protease</keyword>
<keyword evidence="1 5" id="KW-0645">Protease</keyword>
<dbReference type="GO" id="GO:0008233">
    <property type="term" value="F:peptidase activity"/>
    <property type="evidence" value="ECO:0007669"/>
    <property type="project" value="UniProtKB-KW"/>
</dbReference>
<dbReference type="PROSITE" id="PS51786">
    <property type="entry name" value="LON_PROTEOLYTIC"/>
    <property type="match status" value="1"/>
</dbReference>
<dbReference type="Gene3D" id="2.30.42.10">
    <property type="match status" value="1"/>
</dbReference>
<gene>
    <name evidence="5" type="ORF">ACFQU8_00425</name>
</gene>